<gene>
    <name evidence="1" type="ORF">ElyMa_002576100</name>
</gene>
<proteinExistence type="predicted"/>
<dbReference type="AlphaFoldDB" id="A0AAV4GYG6"/>
<name>A0AAV4GYG6_9GAST</name>
<evidence type="ECO:0000313" key="2">
    <source>
        <dbReference type="Proteomes" id="UP000762676"/>
    </source>
</evidence>
<sequence length="171" mass="19688">MFKIIGVLSSMVLTVQPPLQVIPQMFDWIKVRRKCWPWQNLDVALLKKLLSVSDRVISCVLFIEKQYFYVWRCKATREPEAHLARMFAHLLSFYCGKNWPNPIIVRDSTQHHQRCSNPPVVFPNAICLVSFTASSPYTFTAISMVNAESRFVTEYDTSPLDAISRGMFLGP</sequence>
<protein>
    <submittedName>
        <fullName evidence="1">Uncharacterized protein</fullName>
    </submittedName>
</protein>
<accession>A0AAV4GYG6</accession>
<dbReference type="Proteomes" id="UP000762676">
    <property type="component" value="Unassembled WGS sequence"/>
</dbReference>
<evidence type="ECO:0000313" key="1">
    <source>
        <dbReference type="EMBL" id="GFR90772.1"/>
    </source>
</evidence>
<comment type="caution">
    <text evidence="1">The sequence shown here is derived from an EMBL/GenBank/DDBJ whole genome shotgun (WGS) entry which is preliminary data.</text>
</comment>
<keyword evidence="2" id="KW-1185">Reference proteome</keyword>
<reference evidence="1 2" key="1">
    <citation type="journal article" date="2021" name="Elife">
        <title>Chloroplast acquisition without the gene transfer in kleptoplastic sea slugs, Plakobranchus ocellatus.</title>
        <authorList>
            <person name="Maeda T."/>
            <person name="Takahashi S."/>
            <person name="Yoshida T."/>
            <person name="Shimamura S."/>
            <person name="Takaki Y."/>
            <person name="Nagai Y."/>
            <person name="Toyoda A."/>
            <person name="Suzuki Y."/>
            <person name="Arimoto A."/>
            <person name="Ishii H."/>
            <person name="Satoh N."/>
            <person name="Nishiyama T."/>
            <person name="Hasebe M."/>
            <person name="Maruyama T."/>
            <person name="Minagawa J."/>
            <person name="Obokata J."/>
            <person name="Shigenobu S."/>
        </authorList>
    </citation>
    <scope>NUCLEOTIDE SEQUENCE [LARGE SCALE GENOMIC DNA]</scope>
</reference>
<dbReference type="EMBL" id="BMAT01005309">
    <property type="protein sequence ID" value="GFR90772.1"/>
    <property type="molecule type" value="Genomic_DNA"/>
</dbReference>
<organism evidence="1 2">
    <name type="scientific">Elysia marginata</name>
    <dbReference type="NCBI Taxonomy" id="1093978"/>
    <lineage>
        <taxon>Eukaryota</taxon>
        <taxon>Metazoa</taxon>
        <taxon>Spiralia</taxon>
        <taxon>Lophotrochozoa</taxon>
        <taxon>Mollusca</taxon>
        <taxon>Gastropoda</taxon>
        <taxon>Heterobranchia</taxon>
        <taxon>Euthyneura</taxon>
        <taxon>Panpulmonata</taxon>
        <taxon>Sacoglossa</taxon>
        <taxon>Placobranchoidea</taxon>
        <taxon>Plakobranchidae</taxon>
        <taxon>Elysia</taxon>
    </lineage>
</organism>